<evidence type="ECO:0000313" key="4">
    <source>
        <dbReference type="Proteomes" id="UP000198287"/>
    </source>
</evidence>
<proteinExistence type="predicted"/>
<dbReference type="Proteomes" id="UP000198287">
    <property type="component" value="Unassembled WGS sequence"/>
</dbReference>
<feature type="chain" id="PRO_5012126884" evidence="2">
    <location>
        <begin position="25"/>
        <end position="666"/>
    </location>
</feature>
<evidence type="ECO:0000256" key="1">
    <source>
        <dbReference type="SAM" id="Phobius"/>
    </source>
</evidence>
<feature type="transmembrane region" description="Helical" evidence="1">
    <location>
        <begin position="341"/>
        <end position="361"/>
    </location>
</feature>
<name>A0A226DMC4_FOLCA</name>
<evidence type="ECO:0000313" key="3">
    <source>
        <dbReference type="EMBL" id="OXA46158.1"/>
    </source>
</evidence>
<gene>
    <name evidence="3" type="ORF">Fcan01_19063</name>
</gene>
<organism evidence="3 4">
    <name type="scientific">Folsomia candida</name>
    <name type="common">Springtail</name>
    <dbReference type="NCBI Taxonomy" id="158441"/>
    <lineage>
        <taxon>Eukaryota</taxon>
        <taxon>Metazoa</taxon>
        <taxon>Ecdysozoa</taxon>
        <taxon>Arthropoda</taxon>
        <taxon>Hexapoda</taxon>
        <taxon>Collembola</taxon>
        <taxon>Entomobryomorpha</taxon>
        <taxon>Isotomoidea</taxon>
        <taxon>Isotomidae</taxon>
        <taxon>Proisotominae</taxon>
        <taxon>Folsomia</taxon>
    </lineage>
</organism>
<reference evidence="3 4" key="1">
    <citation type="submission" date="2015-12" db="EMBL/GenBank/DDBJ databases">
        <title>The genome of Folsomia candida.</title>
        <authorList>
            <person name="Faddeeva A."/>
            <person name="Derks M.F."/>
            <person name="Anvar Y."/>
            <person name="Smit S."/>
            <person name="Van Straalen N."/>
            <person name="Roelofs D."/>
        </authorList>
    </citation>
    <scope>NUCLEOTIDE SEQUENCE [LARGE SCALE GENOMIC DNA]</scope>
    <source>
        <strain evidence="3 4">VU population</strain>
        <tissue evidence="3">Whole body</tissue>
    </source>
</reference>
<feature type="transmembrane region" description="Helical" evidence="1">
    <location>
        <begin position="399"/>
        <end position="420"/>
    </location>
</feature>
<comment type="caution">
    <text evidence="3">The sequence shown here is derived from an EMBL/GenBank/DDBJ whole genome shotgun (WGS) entry which is preliminary data.</text>
</comment>
<dbReference type="OrthoDB" id="8299140at2759"/>
<keyword evidence="4" id="KW-1185">Reference proteome</keyword>
<sequence length="666" mass="76614">MYHLNLVVSIVLLSCLDIINFVHSTSIKEINIPQLMDGVENDCDVMVLSETRNSVDLQYVYHNIVHPVNVFYVDRRTYRMTIYKDLSRGWGSTCKVAFLFYDLNKQVDGNKSFGIYLKSSDYEFRHTGDRSPIQLVFNFRNVYKILLLQKQSLGLLKSITPNYYNLYMAFSSYLGVLFSTDEKSFSLCVLPISKKSFKLGTMKCKTLYANIVQTFKDSLSVPDTWYLRNLEDTQLFAGFPEGVDFTKLSIIFNPFSHFAQNSTYEHLLQVLFSKANRSLLHYPANGREAHTSEIFLAGLSSDFFVAQQQFVLSKFQSYQFITCYSEKFISMSFFLLPFQPIVWGVLLTSVVCISLIVLLYIKLINMNEHFSAWLYVVAYLCDDSITVPKQLWQKNFFRLIAGSWILMSVVMTNCYTGLMISDLNSPMPSTNVPETFEDLICEDTEIIQAYKKGANLTEWIQKKIYELGKVYNRADLKFVSSPCFKILSAPSVLHGFQFLRLLEDTNIAMIGWKDLDNVTLETIITLLLGNRKHSFVPSGYEKSDPTLPNSADLTMSNNIASMEKDISSCLKYVLAVDGSDIAAEFEYLTRKYYWIKFYRRKDSLGSKPFGWTLLAERESKVPIYFKSLLETGIQGRLDSETQRRMINLRGSISKYPGTDNRLTREP</sequence>
<feature type="signal peptide" evidence="2">
    <location>
        <begin position="1"/>
        <end position="24"/>
    </location>
</feature>
<keyword evidence="1" id="KW-0812">Transmembrane</keyword>
<keyword evidence="2" id="KW-0732">Signal</keyword>
<keyword evidence="1" id="KW-1133">Transmembrane helix</keyword>
<dbReference type="Gene3D" id="1.10.287.70">
    <property type="match status" value="1"/>
</dbReference>
<protein>
    <submittedName>
        <fullName evidence="3">Uncharacterized protein</fullName>
    </submittedName>
</protein>
<keyword evidence="1" id="KW-0472">Membrane</keyword>
<dbReference type="EMBL" id="LNIX01000016">
    <property type="protein sequence ID" value="OXA46158.1"/>
    <property type="molecule type" value="Genomic_DNA"/>
</dbReference>
<evidence type="ECO:0000256" key="2">
    <source>
        <dbReference type="SAM" id="SignalP"/>
    </source>
</evidence>
<dbReference type="AlphaFoldDB" id="A0A226DMC4"/>
<accession>A0A226DMC4</accession>